<keyword evidence="7" id="KW-1185">Reference proteome</keyword>
<keyword evidence="2 4" id="KW-0378">Hydrolase</keyword>
<keyword evidence="4" id="KW-0326">Glycosidase</keyword>
<dbReference type="EMBL" id="JARAVY010000008">
    <property type="protein sequence ID" value="MDX2911319.1"/>
    <property type="molecule type" value="Genomic_DNA"/>
</dbReference>
<comment type="similarity">
    <text evidence="1 4">Belongs to the glycosyl hydrolase 3 family.</text>
</comment>
<dbReference type="InterPro" id="IPR050288">
    <property type="entry name" value="Cellulose_deg_GH3"/>
</dbReference>
<dbReference type="InterPro" id="IPR036881">
    <property type="entry name" value="Glyco_hydro_3_C_sf"/>
</dbReference>
<evidence type="ECO:0000256" key="1">
    <source>
        <dbReference type="ARBA" id="ARBA00005336"/>
    </source>
</evidence>
<dbReference type="Gene3D" id="2.60.40.10">
    <property type="entry name" value="Immunoglobulins"/>
    <property type="match status" value="1"/>
</dbReference>
<comment type="caution">
    <text evidence="6">The sequence shown here is derived from an EMBL/GenBank/DDBJ whole genome shotgun (WGS) entry which is preliminary data.</text>
</comment>
<evidence type="ECO:0000313" key="6">
    <source>
        <dbReference type="EMBL" id="MDX2911319.1"/>
    </source>
</evidence>
<dbReference type="Pfam" id="PF01915">
    <property type="entry name" value="Glyco_hydro_3_C"/>
    <property type="match status" value="1"/>
</dbReference>
<dbReference type="Pfam" id="PF14310">
    <property type="entry name" value="Fn3-like"/>
    <property type="match status" value="1"/>
</dbReference>
<protein>
    <submittedName>
        <fullName evidence="6">Glycoside hydrolase family 3 C-terminal domain-containing protein</fullName>
    </submittedName>
</protein>
<dbReference type="InterPro" id="IPR013783">
    <property type="entry name" value="Ig-like_fold"/>
</dbReference>
<evidence type="ECO:0000256" key="3">
    <source>
        <dbReference type="ARBA" id="ARBA00023277"/>
    </source>
</evidence>
<evidence type="ECO:0000313" key="7">
    <source>
        <dbReference type="Proteomes" id="UP001271723"/>
    </source>
</evidence>
<dbReference type="PRINTS" id="PR00133">
    <property type="entry name" value="GLHYDRLASE3"/>
</dbReference>
<dbReference type="Proteomes" id="UP001271723">
    <property type="component" value="Unassembled WGS sequence"/>
</dbReference>
<dbReference type="PANTHER" id="PTHR42715:SF10">
    <property type="entry name" value="BETA-GLUCOSIDASE"/>
    <property type="match status" value="1"/>
</dbReference>
<evidence type="ECO:0000256" key="2">
    <source>
        <dbReference type="ARBA" id="ARBA00022801"/>
    </source>
</evidence>
<name>A0ABU4L848_9ACTN</name>
<feature type="domain" description="Fibronectin type III-like" evidence="5">
    <location>
        <begin position="734"/>
        <end position="799"/>
    </location>
</feature>
<dbReference type="PROSITE" id="PS00775">
    <property type="entry name" value="GLYCOSYL_HYDROL_F3"/>
    <property type="match status" value="1"/>
</dbReference>
<evidence type="ECO:0000256" key="4">
    <source>
        <dbReference type="RuleBase" id="RU361161"/>
    </source>
</evidence>
<dbReference type="InterPro" id="IPR036962">
    <property type="entry name" value="Glyco_hydro_3_N_sf"/>
</dbReference>
<dbReference type="Gene3D" id="3.40.50.1700">
    <property type="entry name" value="Glycoside hydrolase family 3 C-terminal domain"/>
    <property type="match status" value="1"/>
</dbReference>
<keyword evidence="3" id="KW-0119">Carbohydrate metabolism</keyword>
<accession>A0ABU4L848</accession>
<dbReference type="SUPFAM" id="SSF51445">
    <property type="entry name" value="(Trans)glycosidases"/>
    <property type="match status" value="1"/>
</dbReference>
<gene>
    <name evidence="6" type="ORF">PV517_21800</name>
</gene>
<organism evidence="6 7">
    <name type="scientific">Streptomyces griseiscabiei</name>
    <dbReference type="NCBI Taxonomy" id="2993540"/>
    <lineage>
        <taxon>Bacteria</taxon>
        <taxon>Bacillati</taxon>
        <taxon>Actinomycetota</taxon>
        <taxon>Actinomycetes</taxon>
        <taxon>Kitasatosporales</taxon>
        <taxon>Streptomycetaceae</taxon>
        <taxon>Streptomyces</taxon>
    </lineage>
</organism>
<reference evidence="6 7" key="1">
    <citation type="journal article" date="2023" name="Microb. Genom.">
        <title>Mesoterricola silvestris gen. nov., sp. nov., Mesoterricola sediminis sp. nov., Geothrix oryzae sp. nov., Geothrix edaphica sp. nov., Geothrix rubra sp. nov., and Geothrix limicola sp. nov., six novel members of Acidobacteriota isolated from soils.</title>
        <authorList>
            <person name="Weisberg A.J."/>
            <person name="Pearce E."/>
            <person name="Kramer C.G."/>
            <person name="Chang J.H."/>
            <person name="Clarke C.R."/>
        </authorList>
    </citation>
    <scope>NUCLEOTIDE SEQUENCE [LARGE SCALE GENOMIC DNA]</scope>
    <source>
        <strain evidence="6 7">NRRL_B-2795</strain>
    </source>
</reference>
<dbReference type="InterPro" id="IPR017853">
    <property type="entry name" value="GH"/>
</dbReference>
<dbReference type="Gene3D" id="3.20.20.300">
    <property type="entry name" value="Glycoside hydrolase, family 3, N-terminal domain"/>
    <property type="match status" value="1"/>
</dbReference>
<evidence type="ECO:0000259" key="5">
    <source>
        <dbReference type="SMART" id="SM01217"/>
    </source>
</evidence>
<dbReference type="PANTHER" id="PTHR42715">
    <property type="entry name" value="BETA-GLUCOSIDASE"/>
    <property type="match status" value="1"/>
</dbReference>
<proteinExistence type="inferred from homology"/>
<dbReference type="GO" id="GO:0016787">
    <property type="term" value="F:hydrolase activity"/>
    <property type="evidence" value="ECO:0007669"/>
    <property type="project" value="UniProtKB-KW"/>
</dbReference>
<dbReference type="SMART" id="SM01217">
    <property type="entry name" value="Fn3_like"/>
    <property type="match status" value="1"/>
</dbReference>
<dbReference type="Gene3D" id="2.60.120.260">
    <property type="entry name" value="Galactose-binding domain-like"/>
    <property type="match status" value="1"/>
</dbReference>
<dbReference type="InterPro" id="IPR019800">
    <property type="entry name" value="Glyco_hydro_3_AS"/>
</dbReference>
<dbReference type="Pfam" id="PF00933">
    <property type="entry name" value="Glyco_hydro_3"/>
    <property type="match status" value="1"/>
</dbReference>
<dbReference type="SUPFAM" id="SSF52279">
    <property type="entry name" value="Beta-D-glucan exohydrolase, C-terminal domain"/>
    <property type="match status" value="1"/>
</dbReference>
<dbReference type="InterPro" id="IPR001764">
    <property type="entry name" value="Glyco_hydro_3_N"/>
</dbReference>
<dbReference type="InterPro" id="IPR026891">
    <property type="entry name" value="Fn3-like"/>
</dbReference>
<sequence>MTRRHQVDEADLTRRLDAMSLTEKVTLLTGGDAWTLTPVAAAGLASLALSDGPVGPRGTSFGGDTPPALLFPSPSSLAAAWDEDLARETGRLMGLKAREMGIHVLLAPTVNLHRSPLGGRHFECYAEDPLLSSRTAVGFVSGVQSAGVAATVKHFVGNDSETERMTYDARIDERTLREVYLPPFEAAVREAGAWVVMAAYNSVNGTTMTENAALLNGVLKEEWGFDGVVVSDWLAARTTESPALAGLDLVMPGPEGPWGDALLAAVEQGKVPPSVIDDKVLRILRLAARVGALDGTEGPVSDPLPQDIRSRLRELAIRGAVLLRNDGLLPLNPDAVRKVALVGPNAVRFAAQGGGSAHVTPEHIVTPLEGLRRALGEDVEITVHQGVFPHAALLPLDGATATDPVDGAPGVRLEYRAADGGLMSDEHKDPASYWFPLVLGDGVEELTLRARLTLQEAGTHRLSVLGTGHFTLHTPGNEPQTHEQLQEGDDIAALLLNPPSHTFAFAAAQGESEVMVRVRPQRNLPYPITLLGLGYDVPRGSDEEELEAAVAAAAKADMVVLMVGSDADTEAENVDRTTLALRGRQDELVERVCAANPRTAVVVNAGSPFVLPWADRPAALLWSWFPGQEGSDAIADILTGTEPGGRLPTTFPAAEADVPVLSTRPVAGVLAYTEGSRIGYRAYAGGRAAPLFPFGHGLSYTTWDYQDVVVSGDMARGLTARVTVRNSGDRAGREVVQAYLEPADASEPPRLVGFSAVEAGPSETVIATIGVPAQALATWTGEGWAARAGGHRLRVGRSSADIRLTAVVPRVPRSS</sequence>
<dbReference type="InterPro" id="IPR002772">
    <property type="entry name" value="Glyco_hydro_3_C"/>
</dbReference>
<dbReference type="RefSeq" id="WP_267299654.1">
    <property type="nucleotide sequence ID" value="NZ_JAGJBZ010000002.1"/>
</dbReference>